<evidence type="ECO:0000313" key="2">
    <source>
        <dbReference type="Proteomes" id="UP000580051"/>
    </source>
</evidence>
<accession>A0A6V8NP46</accession>
<protein>
    <submittedName>
        <fullName evidence="1">Uncharacterized protein</fullName>
    </submittedName>
</protein>
<name>A0A6V8NP46_9ACTN</name>
<dbReference type="RefSeq" id="WP_176226907.1">
    <property type="nucleotide sequence ID" value="NZ_BLRV01000109.1"/>
</dbReference>
<comment type="caution">
    <text evidence="1">The sequence shown here is derived from an EMBL/GenBank/DDBJ whole genome shotgun (WGS) entry which is preliminary data.</text>
</comment>
<organism evidence="1 2">
    <name type="scientific">Candidatus Hakubella thermalkaliphila</name>
    <dbReference type="NCBI Taxonomy" id="2754717"/>
    <lineage>
        <taxon>Bacteria</taxon>
        <taxon>Bacillati</taxon>
        <taxon>Actinomycetota</taxon>
        <taxon>Actinomycetota incertae sedis</taxon>
        <taxon>Candidatus Hakubellales</taxon>
        <taxon>Candidatus Hakubellaceae</taxon>
        <taxon>Candidatus Hakubella</taxon>
    </lineage>
</organism>
<evidence type="ECO:0000313" key="1">
    <source>
        <dbReference type="EMBL" id="GFP21813.1"/>
    </source>
</evidence>
<proteinExistence type="predicted"/>
<gene>
    <name evidence="1" type="ORF">HKBW3S06_01040</name>
</gene>
<sequence length="92" mass="10612">MKREALEELLKGVKEGRISVEEALADLSTSSLHDLEFAHVDIYREKRKGVPEVILWKTKLLRWRRRWLWPGSGCYPTFVSTSCLPASPLSRS</sequence>
<dbReference type="AlphaFoldDB" id="A0A6V8NP46"/>
<dbReference type="Proteomes" id="UP000580051">
    <property type="component" value="Unassembled WGS sequence"/>
</dbReference>
<reference evidence="1 2" key="1">
    <citation type="journal article" date="2020" name="Front. Microbiol.">
        <title>Single-cell genomics of novel Actinobacteria with the Wood-Ljungdahl pathway discovered in a serpentinizing system.</title>
        <authorList>
            <person name="Merino N."/>
            <person name="Kawai M."/>
            <person name="Boyd E.S."/>
            <person name="Colman D.R."/>
            <person name="McGlynn S.E."/>
            <person name="Nealson K.H."/>
            <person name="Kurokawa K."/>
            <person name="Hongoh Y."/>
        </authorList>
    </citation>
    <scope>NUCLEOTIDE SEQUENCE [LARGE SCALE GENOMIC DNA]</scope>
    <source>
        <strain evidence="1 2">S06</strain>
    </source>
</reference>
<dbReference type="EMBL" id="BLRV01000109">
    <property type="protein sequence ID" value="GFP21813.1"/>
    <property type="molecule type" value="Genomic_DNA"/>
</dbReference>